<dbReference type="RefSeq" id="WP_162450377.1">
    <property type="nucleotide sequence ID" value="NZ_WLZY01000003.1"/>
</dbReference>
<comment type="similarity">
    <text evidence="2">Belongs to the DsbD family.</text>
</comment>
<evidence type="ECO:0000313" key="8">
    <source>
        <dbReference type="EMBL" id="NDL57705.1"/>
    </source>
</evidence>
<organism evidence="8 9">
    <name type="scientific">Phytoactinopolyspora mesophila</name>
    <dbReference type="NCBI Taxonomy" id="2650750"/>
    <lineage>
        <taxon>Bacteria</taxon>
        <taxon>Bacillati</taxon>
        <taxon>Actinomycetota</taxon>
        <taxon>Actinomycetes</taxon>
        <taxon>Jiangellales</taxon>
        <taxon>Jiangellaceae</taxon>
        <taxon>Phytoactinopolyspora</taxon>
    </lineage>
</organism>
<evidence type="ECO:0000256" key="1">
    <source>
        <dbReference type="ARBA" id="ARBA00004141"/>
    </source>
</evidence>
<keyword evidence="4 6" id="KW-1133">Transmembrane helix</keyword>
<evidence type="ECO:0000259" key="7">
    <source>
        <dbReference type="Pfam" id="PF02683"/>
    </source>
</evidence>
<feature type="domain" description="Cytochrome C biogenesis protein transmembrane" evidence="7">
    <location>
        <begin position="15"/>
        <end position="220"/>
    </location>
</feature>
<dbReference type="Proteomes" id="UP000460435">
    <property type="component" value="Unassembled WGS sequence"/>
</dbReference>
<feature type="transmembrane region" description="Helical" evidence="6">
    <location>
        <begin position="209"/>
        <end position="230"/>
    </location>
</feature>
<feature type="transmembrane region" description="Helical" evidence="6">
    <location>
        <begin position="62"/>
        <end position="84"/>
    </location>
</feature>
<dbReference type="AlphaFoldDB" id="A0A7K3M381"/>
<gene>
    <name evidence="8" type="ORF">F7O44_11530</name>
</gene>
<evidence type="ECO:0000256" key="4">
    <source>
        <dbReference type="ARBA" id="ARBA00022989"/>
    </source>
</evidence>
<dbReference type="InterPro" id="IPR003834">
    <property type="entry name" value="Cyt_c_assmbl_TM_dom"/>
</dbReference>
<accession>A0A7K3M381</accession>
<evidence type="ECO:0000256" key="2">
    <source>
        <dbReference type="ARBA" id="ARBA00006143"/>
    </source>
</evidence>
<comment type="subcellular location">
    <subcellularLocation>
        <location evidence="1">Membrane</location>
        <topology evidence="1">Multi-pass membrane protein</topology>
    </subcellularLocation>
</comment>
<evidence type="ECO:0000256" key="5">
    <source>
        <dbReference type="ARBA" id="ARBA00023136"/>
    </source>
</evidence>
<keyword evidence="5 6" id="KW-0472">Membrane</keyword>
<dbReference type="GO" id="GO:0016020">
    <property type="term" value="C:membrane"/>
    <property type="evidence" value="ECO:0007669"/>
    <property type="project" value="UniProtKB-SubCell"/>
</dbReference>
<name>A0A7K3M381_9ACTN</name>
<dbReference type="GO" id="GO:0017004">
    <property type="term" value="P:cytochrome complex assembly"/>
    <property type="evidence" value="ECO:0007669"/>
    <property type="project" value="InterPro"/>
</dbReference>
<comment type="caution">
    <text evidence="8">The sequence shown here is derived from an EMBL/GenBank/DDBJ whole genome shotgun (WGS) entry which is preliminary data.</text>
</comment>
<sequence>MGSTFGDTVLTGSLLLAIPVAMLAGLVSFLSPCVLPLVPGYLGYVTGLSGTDLDAANRGRMVAGVSLFIFGFGLVFVSYGLLFGGLGSTLREHVDVITRVMGVVTIALGLMFAGWIPGLTRQWKAQAQPAVGLAGAPALGVVFGLGWTPCMGPTLAAVQFLAFDEANAARGALLSFVYTLGLGLPFLLAALAYRRSLRMFGWLRRHQLALVRFGGAMLVVLGILLVTGLWNEIMVQMQGWISGFEVVV</sequence>
<protein>
    <submittedName>
        <fullName evidence="8">Cytochrome c biogenesis protein CcdA</fullName>
    </submittedName>
</protein>
<proteinExistence type="inferred from homology"/>
<dbReference type="InterPro" id="IPR051790">
    <property type="entry name" value="Cytochrome_c-biogenesis_DsbD"/>
</dbReference>
<reference evidence="8 9" key="1">
    <citation type="submission" date="2019-11" db="EMBL/GenBank/DDBJ databases">
        <authorList>
            <person name="Li X.-J."/>
            <person name="Feng X.-M."/>
        </authorList>
    </citation>
    <scope>NUCLEOTIDE SEQUENCE [LARGE SCALE GENOMIC DNA]</scope>
    <source>
        <strain evidence="8 9">XMNu-373</strain>
    </source>
</reference>
<dbReference type="EMBL" id="WLZY01000003">
    <property type="protein sequence ID" value="NDL57705.1"/>
    <property type="molecule type" value="Genomic_DNA"/>
</dbReference>
<feature type="transmembrane region" description="Helical" evidence="6">
    <location>
        <begin position="168"/>
        <end position="188"/>
    </location>
</feature>
<dbReference type="PANTHER" id="PTHR31272:SF4">
    <property type="entry name" value="CYTOCHROME C-TYPE BIOGENESIS PROTEIN HI_1454-RELATED"/>
    <property type="match status" value="1"/>
</dbReference>
<keyword evidence="9" id="KW-1185">Reference proteome</keyword>
<feature type="transmembrane region" description="Helical" evidence="6">
    <location>
        <begin position="130"/>
        <end position="148"/>
    </location>
</feature>
<evidence type="ECO:0000256" key="3">
    <source>
        <dbReference type="ARBA" id="ARBA00022692"/>
    </source>
</evidence>
<dbReference type="PANTHER" id="PTHR31272">
    <property type="entry name" value="CYTOCHROME C-TYPE BIOGENESIS PROTEIN HI_1454-RELATED"/>
    <property type="match status" value="1"/>
</dbReference>
<dbReference type="Pfam" id="PF02683">
    <property type="entry name" value="DsbD_TM"/>
    <property type="match status" value="1"/>
</dbReference>
<keyword evidence="3 6" id="KW-0812">Transmembrane</keyword>
<evidence type="ECO:0000313" key="9">
    <source>
        <dbReference type="Proteomes" id="UP000460435"/>
    </source>
</evidence>
<evidence type="ECO:0000256" key="6">
    <source>
        <dbReference type="SAM" id="Phobius"/>
    </source>
</evidence>
<feature type="transmembrane region" description="Helical" evidence="6">
    <location>
        <begin position="20"/>
        <end position="42"/>
    </location>
</feature>
<feature type="transmembrane region" description="Helical" evidence="6">
    <location>
        <begin position="96"/>
        <end position="118"/>
    </location>
</feature>